<dbReference type="KEGG" id="gph:GEMMAAP_10895"/>
<evidence type="ECO:0008006" key="3">
    <source>
        <dbReference type="Google" id="ProtNLM"/>
    </source>
</evidence>
<dbReference type="STRING" id="1379270.GEMMAAP_10895"/>
<reference evidence="1 2" key="2">
    <citation type="journal article" date="2016" name="Environ. Microbiol. Rep.">
        <title>Metagenomic evidence for the presence of phototrophic Gemmatimonadetes bacteria in diverse environments.</title>
        <authorList>
            <person name="Zeng Y."/>
            <person name="Baumbach J."/>
            <person name="Barbosa E.G."/>
            <person name="Azevedo V."/>
            <person name="Zhang C."/>
            <person name="Koblizek M."/>
        </authorList>
    </citation>
    <scope>NUCLEOTIDE SEQUENCE [LARGE SCALE GENOMIC DNA]</scope>
    <source>
        <strain evidence="1 2">AP64</strain>
    </source>
</reference>
<proteinExistence type="predicted"/>
<organism evidence="1 2">
    <name type="scientific">Gemmatimonas phototrophica</name>
    <dbReference type="NCBI Taxonomy" id="1379270"/>
    <lineage>
        <taxon>Bacteria</taxon>
        <taxon>Pseudomonadati</taxon>
        <taxon>Gemmatimonadota</taxon>
        <taxon>Gemmatimonadia</taxon>
        <taxon>Gemmatimonadales</taxon>
        <taxon>Gemmatimonadaceae</taxon>
        <taxon>Gemmatimonas</taxon>
    </lineage>
</organism>
<dbReference type="eggNOG" id="ENOG502ZAFW">
    <property type="taxonomic scope" value="Bacteria"/>
</dbReference>
<evidence type="ECO:0000313" key="1">
    <source>
        <dbReference type="EMBL" id="AMW05185.1"/>
    </source>
</evidence>
<protein>
    <recommendedName>
        <fullName evidence="3">DUF4403 family protein</fullName>
    </recommendedName>
</protein>
<gene>
    <name evidence="1" type="ORF">GEMMAAP_10895</name>
</gene>
<dbReference type="InterPro" id="IPR025515">
    <property type="entry name" value="DUF4403"/>
</dbReference>
<dbReference type="AlphaFoldDB" id="A0A143BKR6"/>
<dbReference type="Pfam" id="PF14356">
    <property type="entry name" value="DUF4403"/>
    <property type="match status" value="1"/>
</dbReference>
<dbReference type="EMBL" id="CP011454">
    <property type="protein sequence ID" value="AMW05185.1"/>
    <property type="molecule type" value="Genomic_DNA"/>
</dbReference>
<evidence type="ECO:0000313" key="2">
    <source>
        <dbReference type="Proteomes" id="UP000076404"/>
    </source>
</evidence>
<reference evidence="1 2" key="1">
    <citation type="journal article" date="2014" name="Proc. Natl. Acad. Sci. U.S.A.">
        <title>Functional type 2 photosynthetic reaction centers found in the rare bacterial phylum Gemmatimonadetes.</title>
        <authorList>
            <person name="Zeng Y."/>
            <person name="Feng F."/>
            <person name="Medova H."/>
            <person name="Dean J."/>
            <person name="Koblizek M."/>
        </authorList>
    </citation>
    <scope>NUCLEOTIDE SEQUENCE [LARGE SCALE GENOMIC DNA]</scope>
    <source>
        <strain evidence="1 2">AP64</strain>
    </source>
</reference>
<name>A0A143BKR6_9BACT</name>
<sequence length="513" mass="56648">MAAPRRATAHRGCHDSRDVRRRGLRLLRHISALLLLLGCGSDATVAPAIPRARPGTWTAPVLPSMPPSVVDAPVTYAIEPLLKALEAEVPRTFGNLEKRLPIDGRKSVAYTATRTPFAVGFEDGRLTLATTLSYKARGYFRPLIGPTVSAGCGTDDATPPRVRLVLRSDLRIDSSWQLVTRTRVASLTPATTTERDACKVTFLQLDVTDQVVRSVRPLVERQLPRVDRRMARVDVRRRVARWYAQLQKNFRITDSLWLQLMPGSVALGDITLDDSQLVANIRLRATPRLVSGEKPAELLRPLPSLNRAASDVGDSVHLNIEGLLDYQDAGAILTKKLAGRRVRRMGRTATVEHINFTPLGDGRVVLTATLGGSLRGNLYLVGTPQLDTVARALVVPDLDFDVATSDALVRGVTWFKRDDLVQWLRQGARFPLDNILERTRLKVEEALNRDLTDGVRLSGAVQTGRLVDVLVHPRWLVIRAVAAGTLALDVDRPIKRSRGATVRARTDSVNERR</sequence>
<dbReference type="Proteomes" id="UP000076404">
    <property type="component" value="Chromosome"/>
</dbReference>
<keyword evidence="2" id="KW-1185">Reference proteome</keyword>
<accession>A0A143BKR6</accession>